<dbReference type="EMBL" id="WAGX01000004">
    <property type="protein sequence ID" value="KAB1439995.1"/>
    <property type="molecule type" value="Genomic_DNA"/>
</dbReference>
<dbReference type="InterPro" id="IPR050979">
    <property type="entry name" value="LD-transpeptidase"/>
</dbReference>
<evidence type="ECO:0000256" key="6">
    <source>
        <dbReference type="PROSITE-ProRule" id="PRU01373"/>
    </source>
</evidence>
<evidence type="ECO:0000256" key="1">
    <source>
        <dbReference type="ARBA" id="ARBA00004752"/>
    </source>
</evidence>
<dbReference type="SUPFAM" id="SSF143985">
    <property type="entry name" value="L,D-transpeptidase pre-catalytic domain-like"/>
    <property type="match status" value="1"/>
</dbReference>
<comment type="pathway">
    <text evidence="1 6">Cell wall biogenesis; peptidoglycan biosynthesis.</text>
</comment>
<gene>
    <name evidence="9" type="ORF">F7O84_06340</name>
</gene>
<organism evidence="9 10">
    <name type="scientific">Candidatus Galacturonatibacter soehngenii</name>
    <dbReference type="NCBI Taxonomy" id="2307010"/>
    <lineage>
        <taxon>Bacteria</taxon>
        <taxon>Bacillati</taxon>
        <taxon>Bacillota</taxon>
        <taxon>Clostridia</taxon>
        <taxon>Lachnospirales</taxon>
        <taxon>Lachnospiraceae</taxon>
        <taxon>Candidatus Galacturonatibacter</taxon>
    </lineage>
</organism>
<comment type="caution">
    <text evidence="9">The sequence shown here is derived from an EMBL/GenBank/DDBJ whole genome shotgun (WGS) entry which is preliminary data.</text>
</comment>
<dbReference type="AlphaFoldDB" id="A0A7V7QN62"/>
<keyword evidence="5 6" id="KW-0961">Cell wall biogenesis/degradation</keyword>
<dbReference type="Gene3D" id="2.40.440.10">
    <property type="entry name" value="L,D-transpeptidase catalytic domain-like"/>
    <property type="match status" value="1"/>
</dbReference>
<dbReference type="GO" id="GO:0005576">
    <property type="term" value="C:extracellular region"/>
    <property type="evidence" value="ECO:0007669"/>
    <property type="project" value="TreeGrafter"/>
</dbReference>
<dbReference type="SUPFAM" id="SSF141523">
    <property type="entry name" value="L,D-transpeptidase catalytic domain-like"/>
    <property type="match status" value="1"/>
</dbReference>
<keyword evidence="2" id="KW-0808">Transferase</keyword>
<feature type="active site" description="Proton donor/acceptor" evidence="6">
    <location>
        <position position="413"/>
    </location>
</feature>
<reference evidence="9 10" key="2">
    <citation type="submission" date="2020-02" db="EMBL/GenBank/DDBJ databases">
        <title>Candidatus Galacturonibacter soehngenii shows hetero-acetogenic catabolism of galacturonic acid but lacks a canonical carbon monoxide dehydrogenase/acetyl-CoA synthase complex.</title>
        <authorList>
            <person name="Diender M."/>
            <person name="Stouten G.R."/>
            <person name="Petersen J.F."/>
            <person name="Nielsen P.H."/>
            <person name="Dueholm M.S."/>
            <person name="Pronk J.T."/>
            <person name="Van Loosdrecht M.C.M."/>
        </authorList>
    </citation>
    <scope>NUCLEOTIDE SEQUENCE [LARGE SCALE GENOMIC DNA]</scope>
    <source>
        <strain evidence="9">GalUA</strain>
    </source>
</reference>
<keyword evidence="4 6" id="KW-0573">Peptidoglycan synthesis</keyword>
<evidence type="ECO:0000256" key="3">
    <source>
        <dbReference type="ARBA" id="ARBA00022960"/>
    </source>
</evidence>
<dbReference type="InterPro" id="IPR038054">
    <property type="entry name" value="LD_TPept-like_central_sf"/>
</dbReference>
<dbReference type="InterPro" id="IPR038063">
    <property type="entry name" value="Transpep_catalytic_dom"/>
</dbReference>
<dbReference type="GO" id="GO:0008360">
    <property type="term" value="P:regulation of cell shape"/>
    <property type="evidence" value="ECO:0007669"/>
    <property type="project" value="UniProtKB-UniRule"/>
</dbReference>
<evidence type="ECO:0000256" key="7">
    <source>
        <dbReference type="SAM" id="Phobius"/>
    </source>
</evidence>
<proteinExistence type="predicted"/>
<feature type="active site" description="Nucleophile" evidence="6">
    <location>
        <position position="434"/>
    </location>
</feature>
<reference evidence="9 10" key="1">
    <citation type="submission" date="2019-09" db="EMBL/GenBank/DDBJ databases">
        <authorList>
            <person name="Valk L.C."/>
        </authorList>
    </citation>
    <scope>NUCLEOTIDE SEQUENCE [LARGE SCALE GENOMIC DNA]</scope>
    <source>
        <strain evidence="9">GalUA</strain>
    </source>
</reference>
<dbReference type="GO" id="GO:0071555">
    <property type="term" value="P:cell wall organization"/>
    <property type="evidence" value="ECO:0007669"/>
    <property type="project" value="UniProtKB-UniRule"/>
</dbReference>
<protein>
    <submittedName>
        <fullName evidence="9">L,D-transpeptidase family protein</fullName>
    </submittedName>
</protein>
<dbReference type="GO" id="GO:0018104">
    <property type="term" value="P:peptidoglycan-protein cross-linking"/>
    <property type="evidence" value="ECO:0007669"/>
    <property type="project" value="TreeGrafter"/>
</dbReference>
<dbReference type="CDD" id="cd16913">
    <property type="entry name" value="YkuD_like"/>
    <property type="match status" value="1"/>
</dbReference>
<evidence type="ECO:0000256" key="2">
    <source>
        <dbReference type="ARBA" id="ARBA00022679"/>
    </source>
</evidence>
<dbReference type="InterPro" id="IPR022029">
    <property type="entry name" value="YoaR-like_PG-bd"/>
</dbReference>
<dbReference type="PANTHER" id="PTHR30582">
    <property type="entry name" value="L,D-TRANSPEPTIDASE"/>
    <property type="match status" value="1"/>
</dbReference>
<dbReference type="Pfam" id="PF12229">
    <property type="entry name" value="PG_binding_4"/>
    <property type="match status" value="1"/>
</dbReference>
<dbReference type="PROSITE" id="PS52029">
    <property type="entry name" value="LD_TPASE"/>
    <property type="match status" value="1"/>
</dbReference>
<keyword evidence="7" id="KW-1133">Transmembrane helix</keyword>
<evidence type="ECO:0000256" key="5">
    <source>
        <dbReference type="ARBA" id="ARBA00023316"/>
    </source>
</evidence>
<accession>A0A7V7QN62</accession>
<dbReference type="Gene3D" id="3.10.20.800">
    <property type="match status" value="1"/>
</dbReference>
<dbReference type="OrthoDB" id="3176960at2"/>
<dbReference type="Pfam" id="PF03734">
    <property type="entry name" value="YkuD"/>
    <property type="match status" value="1"/>
</dbReference>
<keyword evidence="10" id="KW-1185">Reference proteome</keyword>
<evidence type="ECO:0000313" key="10">
    <source>
        <dbReference type="Proteomes" id="UP000461768"/>
    </source>
</evidence>
<dbReference type="GO" id="GO:0016740">
    <property type="term" value="F:transferase activity"/>
    <property type="evidence" value="ECO:0007669"/>
    <property type="project" value="UniProtKB-KW"/>
</dbReference>
<keyword evidence="7" id="KW-0472">Membrane</keyword>
<feature type="transmembrane region" description="Helical" evidence="7">
    <location>
        <begin position="7"/>
        <end position="27"/>
    </location>
</feature>
<keyword evidence="7" id="KW-0812">Transmembrane</keyword>
<dbReference type="RefSeq" id="WP_151143134.1">
    <property type="nucleotide sequence ID" value="NZ_WAGX01000004.1"/>
</dbReference>
<dbReference type="GO" id="GO:0071972">
    <property type="term" value="F:peptidoglycan L,D-transpeptidase activity"/>
    <property type="evidence" value="ECO:0007669"/>
    <property type="project" value="TreeGrafter"/>
</dbReference>
<evidence type="ECO:0000256" key="4">
    <source>
        <dbReference type="ARBA" id="ARBA00022984"/>
    </source>
</evidence>
<dbReference type="UniPathway" id="UPA00219"/>
<keyword evidence="3 6" id="KW-0133">Cell shape</keyword>
<name>A0A7V7QN62_9FIRM</name>
<evidence type="ECO:0000259" key="8">
    <source>
        <dbReference type="PROSITE" id="PS52029"/>
    </source>
</evidence>
<dbReference type="InterPro" id="IPR005490">
    <property type="entry name" value="LD_TPept_cat_dom"/>
</dbReference>
<evidence type="ECO:0000313" key="9">
    <source>
        <dbReference type="EMBL" id="KAB1439995.1"/>
    </source>
</evidence>
<feature type="domain" description="L,D-TPase catalytic" evidence="8">
    <location>
        <begin position="339"/>
        <end position="458"/>
    </location>
</feature>
<dbReference type="Proteomes" id="UP000461768">
    <property type="component" value="Unassembled WGS sequence"/>
</dbReference>
<dbReference type="PANTHER" id="PTHR30582:SF33">
    <property type="entry name" value="EXPORTED PROTEIN"/>
    <property type="match status" value="1"/>
</dbReference>
<sequence>MKYKKIKYLWLFMGMPLVFILLIYIGISLRFLNSFCYGTVINGVDCTGKKESDIRNELIKGLEKYELVIKDREGNKFRMAGRDIRLNWDVGDQLKKIKENQNCFFWILNASSNKVRYQVKINVTYDEKLLQEKIKEYGLLNQTDPIEPLNAYISLEDSGYLIIPEVPGNAIDKNKLEEGIVNALKLRERNIDLVKYGCYDMPEITSESPILLDTMQAIRFFETANITYDFEIEKVELTKGQIDSFIEIKDNIAQISEDKVRNYIVELKDKYDTVGIPRDFVTSDGRKIEVSKGNYGFDIAREVETKWLTQAITNGMWAVREPEYVTRAFQRGISDIGNTYIEIDLSRQHMWYFEKGSLIVDTDVVTGNMSKGYGTPAMVACIQYKQRDATLKGENYSAAVDYWMPIYNNIGIHDASWRSSFGGQIYKRNGSHGCINTPHNKMKIFYEKVEVGTPVVLYY</sequence>